<proteinExistence type="predicted"/>
<reference evidence="2 3" key="1">
    <citation type="submission" date="2023-10" db="EMBL/GenBank/DDBJ databases">
        <title>Surface-active antibiotics is a multifunctional adaptation for post-fire microbes.</title>
        <authorList>
            <person name="Liu M.D."/>
            <person name="Du Y."/>
            <person name="Koupaei S.K."/>
            <person name="Kim N.R."/>
            <person name="Zhang W."/>
            <person name="Traxler M.F."/>
        </authorList>
    </citation>
    <scope>NUCLEOTIDE SEQUENCE [LARGE SCALE GENOMIC DNA]</scope>
    <source>
        <strain evidence="2 3">F3</strain>
    </source>
</reference>
<dbReference type="Proteomes" id="UP001302652">
    <property type="component" value="Chromosome 3"/>
</dbReference>
<evidence type="ECO:0000256" key="1">
    <source>
        <dbReference type="SAM" id="MobiDB-lite"/>
    </source>
</evidence>
<protein>
    <recommendedName>
        <fullName evidence="4">DUF2946 domain-containing protein</fullName>
    </recommendedName>
</protein>
<sequence length="98" mass="9907">MLAARRDGTVLSASLCSAQSTPDDAPNNQDASHSLASHGQACGYCNLLAHMPAMPSVQPACASRSGQPSIALPPGPRAFGAACHSLQPNPAPHGPILI</sequence>
<dbReference type="InterPro" id="IPR021333">
    <property type="entry name" value="DUF2946"/>
</dbReference>
<organism evidence="2 3">
    <name type="scientific">Paraburkholderia kirstenboschensis</name>
    <dbReference type="NCBI Taxonomy" id="1245436"/>
    <lineage>
        <taxon>Bacteria</taxon>
        <taxon>Pseudomonadati</taxon>
        <taxon>Pseudomonadota</taxon>
        <taxon>Betaproteobacteria</taxon>
        <taxon>Burkholderiales</taxon>
        <taxon>Burkholderiaceae</taxon>
        <taxon>Paraburkholderia</taxon>
    </lineage>
</organism>
<evidence type="ECO:0000313" key="2">
    <source>
        <dbReference type="EMBL" id="WOD14671.1"/>
    </source>
</evidence>
<feature type="region of interest" description="Disordered" evidence="1">
    <location>
        <begin position="15"/>
        <end position="35"/>
    </location>
</feature>
<dbReference type="RefSeq" id="WP_317016636.1">
    <property type="nucleotide sequence ID" value="NZ_CP136511.1"/>
</dbReference>
<name>A0ABZ0EBT2_9BURK</name>
<dbReference type="EMBL" id="CP136511">
    <property type="protein sequence ID" value="WOD14671.1"/>
    <property type="molecule type" value="Genomic_DNA"/>
</dbReference>
<accession>A0ABZ0EBT2</accession>
<evidence type="ECO:0008006" key="4">
    <source>
        <dbReference type="Google" id="ProtNLM"/>
    </source>
</evidence>
<gene>
    <name evidence="2" type="ORF">RW095_07100</name>
</gene>
<keyword evidence="3" id="KW-1185">Reference proteome</keyword>
<evidence type="ECO:0000313" key="3">
    <source>
        <dbReference type="Proteomes" id="UP001302652"/>
    </source>
</evidence>
<dbReference type="Pfam" id="PF11162">
    <property type="entry name" value="DUF2946"/>
    <property type="match status" value="1"/>
</dbReference>